<keyword evidence="7 13" id="KW-0791">Threonine biosynthesis</keyword>
<reference evidence="16 17" key="1">
    <citation type="journal article" date="2015" name="Genome Announc.">
        <title>Expanding the biotechnology potential of lactobacilli through comparative genomics of 213 strains and associated genera.</title>
        <authorList>
            <person name="Sun Z."/>
            <person name="Harris H.M."/>
            <person name="McCann A."/>
            <person name="Guo C."/>
            <person name="Argimon S."/>
            <person name="Zhang W."/>
            <person name="Yang X."/>
            <person name="Jeffery I.B."/>
            <person name="Cooney J.C."/>
            <person name="Kagawa T.F."/>
            <person name="Liu W."/>
            <person name="Song Y."/>
            <person name="Salvetti E."/>
            <person name="Wrobel A."/>
            <person name="Rasinkangas P."/>
            <person name="Parkhill J."/>
            <person name="Rea M.C."/>
            <person name="O'Sullivan O."/>
            <person name="Ritari J."/>
            <person name="Douillard F.P."/>
            <person name="Paul Ross R."/>
            <person name="Yang R."/>
            <person name="Briner A.E."/>
            <person name="Felis G.E."/>
            <person name="de Vos W.M."/>
            <person name="Barrangou R."/>
            <person name="Klaenhammer T.R."/>
            <person name="Caufield P.W."/>
            <person name="Cui Y."/>
            <person name="Zhang H."/>
            <person name="O'Toole P.W."/>
        </authorList>
    </citation>
    <scope>NUCLEOTIDE SEQUENCE [LARGE SCALE GENOMIC DNA]</scope>
    <source>
        <strain evidence="16 17">DSM 16230</strain>
    </source>
</reference>
<accession>A0A0R1V571</accession>
<dbReference type="InterPro" id="IPR020568">
    <property type="entry name" value="Ribosomal_Su5_D2-typ_SF"/>
</dbReference>
<evidence type="ECO:0000259" key="14">
    <source>
        <dbReference type="Pfam" id="PF00288"/>
    </source>
</evidence>
<evidence type="ECO:0000313" key="17">
    <source>
        <dbReference type="Proteomes" id="UP000051166"/>
    </source>
</evidence>
<dbReference type="PATRIC" id="fig|1423801.4.peg.799"/>
<sequence length="298" mass="32125">MALKIKVPATSANLGPGFDSLGIAVDRYLTLIVEEKTSKWELVHHMGKIYHDERNLIVQTALKLVPTLHPYRIKVLSDIPLARGLGSSSSAIVAGIELADQLAGLQLTTAEKVQFAAQIEGHPDNVAPAVMGGLVISTYIAEQALSIKADFPDVSLVAYVPADPLLTVESRKVLPRRLPFKKAVAASSVANALTAALLAKQLDKVKVLLESDQFHETYRRKLVPQLAQVRALAHEYQTYGTYLSGAGPTVMTLVAHPAAAEFAQALKAHFETGEVLALKCISQGPQVTTLRTQSRPEV</sequence>
<evidence type="ECO:0000256" key="5">
    <source>
        <dbReference type="ARBA" id="ARBA00022605"/>
    </source>
</evidence>
<organism evidence="16 17">
    <name type="scientific">Liquorilactobacillus satsumensis DSM 16230 = JCM 12392</name>
    <dbReference type="NCBI Taxonomy" id="1423801"/>
    <lineage>
        <taxon>Bacteria</taxon>
        <taxon>Bacillati</taxon>
        <taxon>Bacillota</taxon>
        <taxon>Bacilli</taxon>
        <taxon>Lactobacillales</taxon>
        <taxon>Lactobacillaceae</taxon>
        <taxon>Liquorilactobacillus</taxon>
    </lineage>
</organism>
<dbReference type="EMBL" id="AZFQ01000039">
    <property type="protein sequence ID" value="KRL98472.1"/>
    <property type="molecule type" value="Genomic_DNA"/>
</dbReference>
<keyword evidence="9 13" id="KW-0418">Kinase</keyword>
<dbReference type="GO" id="GO:0005524">
    <property type="term" value="F:ATP binding"/>
    <property type="evidence" value="ECO:0007669"/>
    <property type="project" value="UniProtKB-UniRule"/>
</dbReference>
<dbReference type="InterPro" id="IPR000870">
    <property type="entry name" value="Homoserine_kinase"/>
</dbReference>
<protein>
    <recommendedName>
        <fullName evidence="4 13">Homoserine kinase</fullName>
        <shortName evidence="13">HK</shortName>
        <shortName evidence="13">HSK</shortName>
        <ecNumber evidence="3 13">2.7.1.39</ecNumber>
    </recommendedName>
</protein>
<dbReference type="Pfam" id="PF08544">
    <property type="entry name" value="GHMP_kinases_C"/>
    <property type="match status" value="1"/>
</dbReference>
<evidence type="ECO:0000256" key="6">
    <source>
        <dbReference type="ARBA" id="ARBA00022679"/>
    </source>
</evidence>
<dbReference type="PANTHER" id="PTHR20861">
    <property type="entry name" value="HOMOSERINE/4-DIPHOSPHOCYTIDYL-2-C-METHYL-D-ERYTHRITOL KINASE"/>
    <property type="match status" value="1"/>
</dbReference>
<dbReference type="PRINTS" id="PR00958">
    <property type="entry name" value="HOMSERKINASE"/>
</dbReference>
<evidence type="ECO:0000256" key="1">
    <source>
        <dbReference type="ARBA" id="ARBA00005015"/>
    </source>
</evidence>
<dbReference type="HAMAP" id="MF_00384">
    <property type="entry name" value="Homoser_kinase"/>
    <property type="match status" value="1"/>
</dbReference>
<comment type="similarity">
    <text evidence="2 13">Belongs to the GHMP kinase family. Homoserine kinase subfamily.</text>
</comment>
<dbReference type="PIRSF" id="PIRSF000676">
    <property type="entry name" value="Homoser_kin"/>
    <property type="match status" value="1"/>
</dbReference>
<feature type="binding site" evidence="13">
    <location>
        <begin position="80"/>
        <end position="90"/>
    </location>
    <ligand>
        <name>ATP</name>
        <dbReference type="ChEBI" id="CHEBI:30616"/>
    </ligand>
</feature>
<dbReference type="PROSITE" id="PS00627">
    <property type="entry name" value="GHMP_KINASES_ATP"/>
    <property type="match status" value="1"/>
</dbReference>
<evidence type="ECO:0000256" key="13">
    <source>
        <dbReference type="HAMAP-Rule" id="MF_00384"/>
    </source>
</evidence>
<dbReference type="Pfam" id="PF00288">
    <property type="entry name" value="GHMP_kinases_N"/>
    <property type="match status" value="1"/>
</dbReference>
<dbReference type="PANTHER" id="PTHR20861:SF1">
    <property type="entry name" value="HOMOSERINE KINASE"/>
    <property type="match status" value="1"/>
</dbReference>
<evidence type="ECO:0000256" key="3">
    <source>
        <dbReference type="ARBA" id="ARBA00012078"/>
    </source>
</evidence>
<feature type="domain" description="GHMP kinase N-terminal" evidence="14">
    <location>
        <begin position="55"/>
        <end position="133"/>
    </location>
</feature>
<evidence type="ECO:0000256" key="2">
    <source>
        <dbReference type="ARBA" id="ARBA00007370"/>
    </source>
</evidence>
<keyword evidence="13" id="KW-0963">Cytoplasm</keyword>
<keyword evidence="8 13" id="KW-0547">Nucleotide-binding</keyword>
<dbReference type="EC" id="2.7.1.39" evidence="3 13"/>
<dbReference type="Gene3D" id="3.30.230.10">
    <property type="match status" value="1"/>
</dbReference>
<comment type="subcellular location">
    <subcellularLocation>
        <location evidence="13">Cytoplasm</location>
    </subcellularLocation>
</comment>
<proteinExistence type="inferred from homology"/>
<feature type="domain" description="GHMP kinase C-terminal" evidence="15">
    <location>
        <begin position="195"/>
        <end position="270"/>
    </location>
</feature>
<keyword evidence="6 13" id="KW-0808">Transferase</keyword>
<name>A0A0R1V571_9LACO</name>
<evidence type="ECO:0000256" key="9">
    <source>
        <dbReference type="ARBA" id="ARBA00022777"/>
    </source>
</evidence>
<dbReference type="SUPFAM" id="SSF54211">
    <property type="entry name" value="Ribosomal protein S5 domain 2-like"/>
    <property type="match status" value="1"/>
</dbReference>
<evidence type="ECO:0000256" key="12">
    <source>
        <dbReference type="ARBA" id="ARBA00049954"/>
    </source>
</evidence>
<evidence type="ECO:0000256" key="4">
    <source>
        <dbReference type="ARBA" id="ARBA00017858"/>
    </source>
</evidence>
<dbReference type="InterPro" id="IPR006204">
    <property type="entry name" value="GHMP_kinase_N_dom"/>
</dbReference>
<dbReference type="InterPro" id="IPR014721">
    <property type="entry name" value="Ribsml_uS5_D2-typ_fold_subgr"/>
</dbReference>
<evidence type="ECO:0000256" key="11">
    <source>
        <dbReference type="ARBA" id="ARBA00049375"/>
    </source>
</evidence>
<dbReference type="GO" id="GO:0009088">
    <property type="term" value="P:threonine biosynthetic process"/>
    <property type="evidence" value="ECO:0007669"/>
    <property type="project" value="UniProtKB-UniRule"/>
</dbReference>
<dbReference type="OrthoDB" id="9769912at2"/>
<evidence type="ECO:0000256" key="10">
    <source>
        <dbReference type="ARBA" id="ARBA00022840"/>
    </source>
</evidence>
<dbReference type="InterPro" id="IPR006203">
    <property type="entry name" value="GHMP_knse_ATP-bd_CS"/>
</dbReference>
<dbReference type="GO" id="GO:0005737">
    <property type="term" value="C:cytoplasm"/>
    <property type="evidence" value="ECO:0007669"/>
    <property type="project" value="UniProtKB-SubCell"/>
</dbReference>
<gene>
    <name evidence="13" type="primary">thrB</name>
    <name evidence="16" type="ORF">FD50_GL000786</name>
</gene>
<dbReference type="AlphaFoldDB" id="A0A0R1V571"/>
<keyword evidence="5 13" id="KW-0028">Amino-acid biosynthesis</keyword>
<dbReference type="SUPFAM" id="SSF55060">
    <property type="entry name" value="GHMP Kinase, C-terminal domain"/>
    <property type="match status" value="1"/>
</dbReference>
<comment type="catalytic activity">
    <reaction evidence="11 13">
        <text>L-homoserine + ATP = O-phospho-L-homoserine + ADP + H(+)</text>
        <dbReference type="Rhea" id="RHEA:13985"/>
        <dbReference type="ChEBI" id="CHEBI:15378"/>
        <dbReference type="ChEBI" id="CHEBI:30616"/>
        <dbReference type="ChEBI" id="CHEBI:57476"/>
        <dbReference type="ChEBI" id="CHEBI:57590"/>
        <dbReference type="ChEBI" id="CHEBI:456216"/>
        <dbReference type="EC" id="2.7.1.39"/>
    </reaction>
</comment>
<keyword evidence="17" id="KW-1185">Reference proteome</keyword>
<keyword evidence="10 13" id="KW-0067">ATP-binding</keyword>
<comment type="caution">
    <text evidence="16">The sequence shown here is derived from an EMBL/GenBank/DDBJ whole genome shotgun (WGS) entry which is preliminary data.</text>
</comment>
<dbReference type="Gene3D" id="3.30.70.890">
    <property type="entry name" value="GHMP kinase, C-terminal domain"/>
    <property type="match status" value="1"/>
</dbReference>
<evidence type="ECO:0000256" key="7">
    <source>
        <dbReference type="ARBA" id="ARBA00022697"/>
    </source>
</evidence>
<dbReference type="InterPro" id="IPR036554">
    <property type="entry name" value="GHMP_kinase_C_sf"/>
</dbReference>
<evidence type="ECO:0000256" key="8">
    <source>
        <dbReference type="ARBA" id="ARBA00022741"/>
    </source>
</evidence>
<comment type="function">
    <text evidence="12 13">Catalyzes the ATP-dependent phosphorylation of L-homoserine to L-homoserine phosphate.</text>
</comment>
<dbReference type="GO" id="GO:0004413">
    <property type="term" value="F:homoserine kinase activity"/>
    <property type="evidence" value="ECO:0007669"/>
    <property type="project" value="UniProtKB-UniRule"/>
</dbReference>
<dbReference type="Proteomes" id="UP000051166">
    <property type="component" value="Unassembled WGS sequence"/>
</dbReference>
<evidence type="ECO:0000313" key="16">
    <source>
        <dbReference type="EMBL" id="KRL98472.1"/>
    </source>
</evidence>
<evidence type="ECO:0000259" key="15">
    <source>
        <dbReference type="Pfam" id="PF08544"/>
    </source>
</evidence>
<comment type="pathway">
    <text evidence="1 13">Amino-acid biosynthesis; L-threonine biosynthesis; L-threonine from L-aspartate: step 4/5.</text>
</comment>
<dbReference type="STRING" id="1423801.FD50_GL000786"/>
<dbReference type="InterPro" id="IPR013750">
    <property type="entry name" value="GHMP_kinase_C_dom"/>
</dbReference>
<dbReference type="NCBIfam" id="TIGR00191">
    <property type="entry name" value="thrB"/>
    <property type="match status" value="1"/>
</dbReference>
<dbReference type="UniPathway" id="UPA00050">
    <property type="reaction ID" value="UER00064"/>
</dbReference>